<protein>
    <submittedName>
        <fullName evidence="2">Uncharacterized protein</fullName>
    </submittedName>
</protein>
<dbReference type="STRING" id="1353009.A0A1Y2IXM3"/>
<dbReference type="EMBL" id="KZ084091">
    <property type="protein sequence ID" value="OSD05866.1"/>
    <property type="molecule type" value="Genomic_DNA"/>
</dbReference>
<keyword evidence="3" id="KW-1185">Reference proteome</keyword>
<dbReference type="Pfam" id="PF18759">
    <property type="entry name" value="Plavaka"/>
    <property type="match status" value="1"/>
</dbReference>
<gene>
    <name evidence="2" type="ORF">PYCCODRAFT_1442783</name>
</gene>
<dbReference type="InterPro" id="IPR041078">
    <property type="entry name" value="Plavaka"/>
</dbReference>
<evidence type="ECO:0000256" key="1">
    <source>
        <dbReference type="SAM" id="MobiDB-lite"/>
    </source>
</evidence>
<dbReference type="OrthoDB" id="3199698at2759"/>
<dbReference type="Proteomes" id="UP000193067">
    <property type="component" value="Unassembled WGS sequence"/>
</dbReference>
<organism evidence="2 3">
    <name type="scientific">Trametes coccinea (strain BRFM310)</name>
    <name type="common">Pycnoporus coccineus</name>
    <dbReference type="NCBI Taxonomy" id="1353009"/>
    <lineage>
        <taxon>Eukaryota</taxon>
        <taxon>Fungi</taxon>
        <taxon>Dikarya</taxon>
        <taxon>Basidiomycota</taxon>
        <taxon>Agaricomycotina</taxon>
        <taxon>Agaricomycetes</taxon>
        <taxon>Polyporales</taxon>
        <taxon>Polyporaceae</taxon>
        <taxon>Trametes</taxon>
    </lineage>
</organism>
<proteinExistence type="predicted"/>
<sequence>MSREPTPGESVDGGTSRTIHPVVNDAPPTPLPPRSAQDWSPYSGRVAFELADLLYRVEQMPASNIKLLLEYWAADLVKHGESPPFSSAADMYDVIDHTALADVKWESFSLSYSGDRPDSGVPAWMNDSYSVFHRDALSIVHNMLGNPDFKDNMDYAPYRETTHDRQRRLEHFMSGDWAWRQANMISQDPAAANSSFIPVILGSDKTTVSVATGQNEYYPLYCSIGNVHNGIRRAHRNAVAVIGFLAIPKTNRRHANDPAFRKFRRQLFHTSLGRILQPLRQWMKRPEIVRCADGHFRKLIYGIGPYIADYPEQALLACIVQGWCARCMARKDELEGGISLGRTREHTERLVSDFELGQLWNDYGLVGDIVPFTNDFPRADIHQLLAPDILHQVIKGTFKDHLVTWVEQYLKAEHGEVKSMEILTEIDRRIAVVPPFSHLRHFHEGRGFKQWTGDDSKALMKVYIPAVDGLIPPNMVKALRYFLDFCYLVRRDVQTAETVRQIEQALAAFRANREVFRECGVRSEGFSLPRQHAIEHYPDLIWEFGAPNGLCSSITESKHIKAVKEPWRRSSRYEALGQMLMTNQRLDKLAAARVDFTERGMLNVGCLEAMQVAHDDDYDPAVNGPRVMASVSMAATPQTRKHASTADALSAEFNVPSLGELIRRFLYFECLGDRSAATSGSVLSLDDCPPFAGGSHHVAVYYSATATFHAPSDPSGIGGMRREIMRANPNWRGKSPRFDCVFVNRNNQQPALLGMAVARLRMLFAFRYRGRRFPCAVVHWYKRIDNAVDVDTGMWVVEPTFLRGRIPLLSVIHLDTVVRAAHLIGAAVGQQVSEDVEGHNALDKFTTFYVNKYADHHAFELLHQGDPPPPA</sequence>
<accession>A0A1Y2IXM3</accession>
<dbReference type="AlphaFoldDB" id="A0A1Y2IXM3"/>
<reference evidence="2 3" key="1">
    <citation type="journal article" date="2015" name="Biotechnol. Biofuels">
        <title>Enhanced degradation of softwood versus hardwood by the white-rot fungus Pycnoporus coccineus.</title>
        <authorList>
            <person name="Couturier M."/>
            <person name="Navarro D."/>
            <person name="Chevret D."/>
            <person name="Henrissat B."/>
            <person name="Piumi F."/>
            <person name="Ruiz-Duenas F.J."/>
            <person name="Martinez A.T."/>
            <person name="Grigoriev I.V."/>
            <person name="Riley R."/>
            <person name="Lipzen A."/>
            <person name="Berrin J.G."/>
            <person name="Master E.R."/>
            <person name="Rosso M.N."/>
        </authorList>
    </citation>
    <scope>NUCLEOTIDE SEQUENCE [LARGE SCALE GENOMIC DNA]</scope>
    <source>
        <strain evidence="2 3">BRFM310</strain>
    </source>
</reference>
<feature type="region of interest" description="Disordered" evidence="1">
    <location>
        <begin position="1"/>
        <end position="38"/>
    </location>
</feature>
<name>A0A1Y2IXM3_TRAC3</name>
<evidence type="ECO:0000313" key="3">
    <source>
        <dbReference type="Proteomes" id="UP000193067"/>
    </source>
</evidence>
<evidence type="ECO:0000313" key="2">
    <source>
        <dbReference type="EMBL" id="OSD05866.1"/>
    </source>
</evidence>